<dbReference type="RefSeq" id="WP_109718315.1">
    <property type="nucleotide sequence ID" value="NZ_CP193926.1"/>
</dbReference>
<sequence>MAIYTLQEASLELPDIYKDRTMNLFTLSENSASEFTFVVSRASASSDDSVQKVAARIIKEMGTTVEAFTHITSQVTMLDGLQAVEIFYHFENGGVQIWQKQTVVLLDEPLGGKKIVCYIGTCPSKFSEYYQKQYQTIINSIKFNHVEKEGESTPVASDSPEIFFSLDNDTKIISAHEGVNSLYQHVDLKRALNGSYLFFDSTGNPLHIAALNDEEPIRYALWRSQGRKVSSLLNNIGIAKGFDGPERLSSEEQVIAFLLRQKDV</sequence>
<organism evidence="1 2">
    <name type="scientific">Pantoea allii</name>
    <dbReference type="NCBI Taxonomy" id="574096"/>
    <lineage>
        <taxon>Bacteria</taxon>
        <taxon>Pseudomonadati</taxon>
        <taxon>Pseudomonadota</taxon>
        <taxon>Gammaproteobacteria</taxon>
        <taxon>Enterobacterales</taxon>
        <taxon>Erwiniaceae</taxon>
        <taxon>Pantoea</taxon>
    </lineage>
</organism>
<reference evidence="1 2" key="1">
    <citation type="submission" date="2018-05" db="EMBL/GenBank/DDBJ databases">
        <title>Genomic Encyclopedia of Type Strains, Phase IV (KMG-V): Genome sequencing to study the core and pangenomes of soil and plant-associated prokaryotes.</title>
        <authorList>
            <person name="Whitman W."/>
        </authorList>
    </citation>
    <scope>NUCLEOTIDE SEQUENCE [LARGE SCALE GENOMIC DNA]</scope>
    <source>
        <strain evidence="1 2">PNA 200-10</strain>
    </source>
</reference>
<comment type="caution">
    <text evidence="1">The sequence shown here is derived from an EMBL/GenBank/DDBJ whole genome shotgun (WGS) entry which is preliminary data.</text>
</comment>
<dbReference type="InterPro" id="IPR014894">
    <property type="entry name" value="DcrB/EagT6"/>
</dbReference>
<accession>A0A2V2BAN5</accession>
<evidence type="ECO:0000313" key="2">
    <source>
        <dbReference type="Proteomes" id="UP000245981"/>
    </source>
</evidence>
<proteinExistence type="predicted"/>
<dbReference type="AlphaFoldDB" id="A0A2V2BAN5"/>
<dbReference type="SUPFAM" id="SSF55724">
    <property type="entry name" value="Mog1p/PsbP-like"/>
    <property type="match status" value="1"/>
</dbReference>
<dbReference type="Pfam" id="PF08786">
    <property type="entry name" value="DcrB"/>
    <property type="match status" value="1"/>
</dbReference>
<dbReference type="InterPro" id="IPR016123">
    <property type="entry name" value="Mog1/PsbP_a/b/a-sand"/>
</dbReference>
<dbReference type="Gene3D" id="3.40.1000.10">
    <property type="entry name" value="Mog1/PsbP, alpha/beta/alpha sandwich"/>
    <property type="match status" value="1"/>
</dbReference>
<gene>
    <name evidence="1" type="ORF">C7431_11510</name>
</gene>
<name>A0A2V2BAN5_9GAMM</name>
<evidence type="ECO:0000313" key="1">
    <source>
        <dbReference type="EMBL" id="PWK93416.1"/>
    </source>
</evidence>
<evidence type="ECO:0008006" key="3">
    <source>
        <dbReference type="Google" id="ProtNLM"/>
    </source>
</evidence>
<dbReference type="EMBL" id="QGHF01000015">
    <property type="protein sequence ID" value="PWK93416.1"/>
    <property type="molecule type" value="Genomic_DNA"/>
</dbReference>
<dbReference type="Proteomes" id="UP000245981">
    <property type="component" value="Unassembled WGS sequence"/>
</dbReference>
<protein>
    <recommendedName>
        <fullName evidence="3">DUF1795 domain-containing protein</fullName>
    </recommendedName>
</protein>
<dbReference type="OrthoDB" id="6488729at2"/>